<dbReference type="RefSeq" id="WP_188026826.1">
    <property type="nucleotide sequence ID" value="NZ_JACHGR010000006.1"/>
</dbReference>
<protein>
    <submittedName>
        <fullName evidence="8">Drug/metabolite transporter (DMT)-like permease</fullName>
    </submittedName>
</protein>
<keyword evidence="3 6" id="KW-0812">Transmembrane</keyword>
<keyword evidence="9" id="KW-1185">Reference proteome</keyword>
<organism evidence="8 9">
    <name type="scientific">Tolumonas osonensis</name>
    <dbReference type="NCBI Taxonomy" id="675874"/>
    <lineage>
        <taxon>Bacteria</taxon>
        <taxon>Pseudomonadati</taxon>
        <taxon>Pseudomonadota</taxon>
        <taxon>Gammaproteobacteria</taxon>
        <taxon>Aeromonadales</taxon>
        <taxon>Aeromonadaceae</taxon>
        <taxon>Tolumonas</taxon>
    </lineage>
</organism>
<feature type="transmembrane region" description="Helical" evidence="6">
    <location>
        <begin position="82"/>
        <end position="100"/>
    </location>
</feature>
<dbReference type="GO" id="GO:0005886">
    <property type="term" value="C:plasma membrane"/>
    <property type="evidence" value="ECO:0007669"/>
    <property type="project" value="UniProtKB-SubCell"/>
</dbReference>
<keyword evidence="5 6" id="KW-0472">Membrane</keyword>
<gene>
    <name evidence="8" type="ORF">HNR75_002022</name>
</gene>
<reference evidence="8 9" key="1">
    <citation type="submission" date="2020-08" db="EMBL/GenBank/DDBJ databases">
        <title>Genomic Encyclopedia of Type Strains, Phase IV (KMG-IV): sequencing the most valuable type-strain genomes for metagenomic binning, comparative biology and taxonomic classification.</title>
        <authorList>
            <person name="Goeker M."/>
        </authorList>
    </citation>
    <scope>NUCLEOTIDE SEQUENCE [LARGE SCALE GENOMIC DNA]</scope>
    <source>
        <strain evidence="8 9">DSM 22975</strain>
    </source>
</reference>
<comment type="caution">
    <text evidence="8">The sequence shown here is derived from an EMBL/GenBank/DDBJ whole genome shotgun (WGS) entry which is preliminary data.</text>
</comment>
<dbReference type="InterPro" id="IPR050638">
    <property type="entry name" value="AA-Vitamin_Transporters"/>
</dbReference>
<evidence type="ECO:0000256" key="5">
    <source>
        <dbReference type="ARBA" id="ARBA00023136"/>
    </source>
</evidence>
<accession>A0A841GNQ3</accession>
<feature type="transmembrane region" description="Helical" evidence="6">
    <location>
        <begin position="12"/>
        <end position="32"/>
    </location>
</feature>
<feature type="transmembrane region" description="Helical" evidence="6">
    <location>
        <begin position="197"/>
        <end position="217"/>
    </location>
</feature>
<feature type="transmembrane region" description="Helical" evidence="6">
    <location>
        <begin position="229"/>
        <end position="250"/>
    </location>
</feature>
<feature type="transmembrane region" description="Helical" evidence="6">
    <location>
        <begin position="171"/>
        <end position="190"/>
    </location>
</feature>
<feature type="transmembrane region" description="Helical" evidence="6">
    <location>
        <begin position="52"/>
        <end position="70"/>
    </location>
</feature>
<feature type="transmembrane region" description="Helical" evidence="6">
    <location>
        <begin position="262"/>
        <end position="281"/>
    </location>
</feature>
<keyword evidence="4 6" id="KW-1133">Transmembrane helix</keyword>
<dbReference type="AlphaFoldDB" id="A0A841GNQ3"/>
<dbReference type="InterPro" id="IPR000620">
    <property type="entry name" value="EamA_dom"/>
</dbReference>
<evidence type="ECO:0000256" key="6">
    <source>
        <dbReference type="SAM" id="Phobius"/>
    </source>
</evidence>
<dbReference type="Pfam" id="PF00892">
    <property type="entry name" value="EamA"/>
    <property type="match status" value="2"/>
</dbReference>
<keyword evidence="2" id="KW-1003">Cell membrane</keyword>
<feature type="domain" description="EamA" evidence="7">
    <location>
        <begin position="19"/>
        <end position="153"/>
    </location>
</feature>
<evidence type="ECO:0000313" key="8">
    <source>
        <dbReference type="EMBL" id="MBB6056092.1"/>
    </source>
</evidence>
<dbReference type="SUPFAM" id="SSF103481">
    <property type="entry name" value="Multidrug resistance efflux transporter EmrE"/>
    <property type="match status" value="2"/>
</dbReference>
<feature type="domain" description="EamA" evidence="7">
    <location>
        <begin position="168"/>
        <end position="303"/>
    </location>
</feature>
<evidence type="ECO:0000256" key="1">
    <source>
        <dbReference type="ARBA" id="ARBA00004651"/>
    </source>
</evidence>
<sequence>MNTSSSTEKTRFLAKIDWPGLLILTLPPLFWAGNFVVGRAVRNDIAPMILSFGRWLIALVCILPFAWKPMWRDLALYWQHRWRVLGVSLAGVAAFNSLVYTGLHTTTVTNGILLNSTIPILIVLFGVMFYAQRLARIQLAGLIFSFAGVLTIILHGEWQRLLSLTFSRGDLIVFSAMVCWALYTLWLRGLPAEINRIGLMGMQIVLALIALFPFYLWEQSGSAGFVWTSNAVLALAYVGIFPSVVAYLLYNIGVARVGPVRAGLFIHLMPVFGTILSVAFLGEVLRHYHFIGAASIFLGIIFAGARGRKTASR</sequence>
<dbReference type="PANTHER" id="PTHR32322">
    <property type="entry name" value="INNER MEMBRANE TRANSPORTER"/>
    <property type="match status" value="1"/>
</dbReference>
<dbReference type="PANTHER" id="PTHR32322:SF18">
    <property type="entry name" value="S-ADENOSYLMETHIONINE_S-ADENOSYLHOMOCYSTEINE TRANSPORTER"/>
    <property type="match status" value="1"/>
</dbReference>
<proteinExistence type="predicted"/>
<evidence type="ECO:0000256" key="3">
    <source>
        <dbReference type="ARBA" id="ARBA00022692"/>
    </source>
</evidence>
<dbReference type="InterPro" id="IPR037185">
    <property type="entry name" value="EmrE-like"/>
</dbReference>
<feature type="transmembrane region" description="Helical" evidence="6">
    <location>
        <begin position="137"/>
        <end position="156"/>
    </location>
</feature>
<comment type="subcellular location">
    <subcellularLocation>
        <location evidence="1">Cell membrane</location>
        <topology evidence="1">Multi-pass membrane protein</topology>
    </subcellularLocation>
</comment>
<evidence type="ECO:0000259" key="7">
    <source>
        <dbReference type="Pfam" id="PF00892"/>
    </source>
</evidence>
<evidence type="ECO:0000313" key="9">
    <source>
        <dbReference type="Proteomes" id="UP000585721"/>
    </source>
</evidence>
<evidence type="ECO:0000256" key="2">
    <source>
        <dbReference type="ARBA" id="ARBA00022475"/>
    </source>
</evidence>
<evidence type="ECO:0000256" key="4">
    <source>
        <dbReference type="ARBA" id="ARBA00022989"/>
    </source>
</evidence>
<feature type="transmembrane region" description="Helical" evidence="6">
    <location>
        <begin position="287"/>
        <end position="305"/>
    </location>
</feature>
<dbReference type="Proteomes" id="UP000585721">
    <property type="component" value="Unassembled WGS sequence"/>
</dbReference>
<dbReference type="EMBL" id="JACHGR010000006">
    <property type="protein sequence ID" value="MBB6056092.1"/>
    <property type="molecule type" value="Genomic_DNA"/>
</dbReference>
<name>A0A841GNQ3_9GAMM</name>
<feature type="transmembrane region" description="Helical" evidence="6">
    <location>
        <begin position="112"/>
        <end position="130"/>
    </location>
</feature>